<keyword evidence="2" id="KW-1185">Reference proteome</keyword>
<organism evidence="1 2">
    <name type="scientific">Pedobacter insulae</name>
    <dbReference type="NCBI Taxonomy" id="414048"/>
    <lineage>
        <taxon>Bacteria</taxon>
        <taxon>Pseudomonadati</taxon>
        <taxon>Bacteroidota</taxon>
        <taxon>Sphingobacteriia</taxon>
        <taxon>Sphingobacteriales</taxon>
        <taxon>Sphingobacteriaceae</taxon>
        <taxon>Pedobacter</taxon>
    </lineage>
</organism>
<name>A0A1I2YW66_9SPHI</name>
<dbReference type="EMBL" id="FOPP01000008">
    <property type="protein sequence ID" value="SFH29897.1"/>
    <property type="molecule type" value="Genomic_DNA"/>
</dbReference>
<protein>
    <submittedName>
        <fullName evidence="1">Uncharacterized protein</fullName>
    </submittedName>
</protein>
<sequence length="100" mass="11296">MKHFVAISLVFFSLTQLAKADRAEGLRLITEGYCSQQQVSVQKFTQQANPLNDELSTYFLTSSELALIGTRSEIRTTRYRLQDQNVSDLIVVSKPNNKSP</sequence>
<dbReference type="Proteomes" id="UP000199666">
    <property type="component" value="Unassembled WGS sequence"/>
</dbReference>
<dbReference type="AlphaFoldDB" id="A0A1I2YW66"/>
<dbReference type="RefSeq" id="WP_090995456.1">
    <property type="nucleotide sequence ID" value="NZ_FOPP01000008.1"/>
</dbReference>
<gene>
    <name evidence="1" type="ORF">SAMN04489864_108131</name>
</gene>
<proteinExistence type="predicted"/>
<reference evidence="1 2" key="1">
    <citation type="submission" date="2016-10" db="EMBL/GenBank/DDBJ databases">
        <authorList>
            <person name="de Groot N.N."/>
        </authorList>
    </citation>
    <scope>NUCLEOTIDE SEQUENCE [LARGE SCALE GENOMIC DNA]</scope>
    <source>
        <strain evidence="1 2">DSM 18684</strain>
    </source>
</reference>
<evidence type="ECO:0000313" key="2">
    <source>
        <dbReference type="Proteomes" id="UP000199666"/>
    </source>
</evidence>
<accession>A0A1I2YW66</accession>
<dbReference type="OrthoDB" id="769314at2"/>
<evidence type="ECO:0000313" key="1">
    <source>
        <dbReference type="EMBL" id="SFH29897.1"/>
    </source>
</evidence>
<dbReference type="STRING" id="414048.SAMN04489864_108131"/>